<keyword evidence="4 7" id="KW-1133">Transmembrane helix</keyword>
<feature type="region of interest" description="Disordered" evidence="6">
    <location>
        <begin position="564"/>
        <end position="583"/>
    </location>
</feature>
<dbReference type="Pfam" id="PF02690">
    <property type="entry name" value="Na_Pi_cotrans"/>
    <property type="match status" value="2"/>
</dbReference>
<evidence type="ECO:0000256" key="1">
    <source>
        <dbReference type="ARBA" id="ARBA00004651"/>
    </source>
</evidence>
<dbReference type="PANTHER" id="PTHR10010">
    <property type="entry name" value="SOLUTE CARRIER FAMILY 34 SODIUM PHOSPHATE , MEMBER 2-RELATED"/>
    <property type="match status" value="1"/>
</dbReference>
<dbReference type="SUPFAM" id="SSF109755">
    <property type="entry name" value="PhoU-like"/>
    <property type="match status" value="1"/>
</dbReference>
<name>A0A0K1PCT5_9BACT</name>
<feature type="transmembrane region" description="Helical" evidence="7">
    <location>
        <begin position="171"/>
        <end position="192"/>
    </location>
</feature>
<dbReference type="InterPro" id="IPR003841">
    <property type="entry name" value="Na/Pi_transpt"/>
</dbReference>
<protein>
    <submittedName>
        <fullName evidence="9">Sodium-dependent phosphate transporter</fullName>
    </submittedName>
</protein>
<reference evidence="9 10" key="1">
    <citation type="submission" date="2015-08" db="EMBL/GenBank/DDBJ databases">
        <authorList>
            <person name="Babu N.S."/>
            <person name="Beckwith C.J."/>
            <person name="Beseler K.G."/>
            <person name="Brison A."/>
            <person name="Carone J.V."/>
            <person name="Caskin T.P."/>
            <person name="Diamond M."/>
            <person name="Durham M.E."/>
            <person name="Foxe J.M."/>
            <person name="Go M."/>
            <person name="Henderson B.A."/>
            <person name="Jones I.B."/>
            <person name="McGettigan J.A."/>
            <person name="Micheletti S.J."/>
            <person name="Nasrallah M.E."/>
            <person name="Ortiz D."/>
            <person name="Piller C.R."/>
            <person name="Privatt S.R."/>
            <person name="Schneider S.L."/>
            <person name="Sharp S."/>
            <person name="Smith T.C."/>
            <person name="Stanton J.D."/>
            <person name="Ullery H.E."/>
            <person name="Wilson R.J."/>
            <person name="Serrano M.G."/>
            <person name="Buck G."/>
            <person name="Lee V."/>
            <person name="Wang Y."/>
            <person name="Carvalho R."/>
            <person name="Voegtly L."/>
            <person name="Shi R."/>
            <person name="Duckworth R."/>
            <person name="Johnson A."/>
            <person name="Loviza R."/>
            <person name="Walstead R."/>
            <person name="Shah Z."/>
            <person name="Kiflezghi M."/>
            <person name="Wade K."/>
            <person name="Ball S.L."/>
            <person name="Bradley K.W."/>
            <person name="Asai D.J."/>
            <person name="Bowman C.A."/>
            <person name="Russell D.A."/>
            <person name="Pope W.H."/>
            <person name="Jacobs-Sera D."/>
            <person name="Hendrix R.W."/>
            <person name="Hatfull G.F."/>
        </authorList>
    </citation>
    <scope>NUCLEOTIDE SEQUENCE [LARGE SCALE GENOMIC DNA]</scope>
    <source>
        <strain evidence="9 10">DSM 27710</strain>
    </source>
</reference>
<evidence type="ECO:0000256" key="2">
    <source>
        <dbReference type="ARBA" id="ARBA00022475"/>
    </source>
</evidence>
<keyword evidence="2" id="KW-1003">Cell membrane</keyword>
<dbReference type="STRING" id="1391653.AKJ08_1722"/>
<dbReference type="GO" id="GO:0005886">
    <property type="term" value="C:plasma membrane"/>
    <property type="evidence" value="ECO:0007669"/>
    <property type="project" value="UniProtKB-SubCell"/>
</dbReference>
<feature type="domain" description="PhoU" evidence="8">
    <location>
        <begin position="368"/>
        <end position="452"/>
    </location>
</feature>
<evidence type="ECO:0000256" key="6">
    <source>
        <dbReference type="SAM" id="MobiDB-lite"/>
    </source>
</evidence>
<feature type="transmembrane region" description="Helical" evidence="7">
    <location>
        <begin position="79"/>
        <end position="101"/>
    </location>
</feature>
<dbReference type="NCBIfam" id="TIGR00704">
    <property type="entry name" value="NaPi_cotrn_rel"/>
    <property type="match status" value="1"/>
</dbReference>
<evidence type="ECO:0000256" key="4">
    <source>
        <dbReference type="ARBA" id="ARBA00022989"/>
    </source>
</evidence>
<evidence type="ECO:0000256" key="5">
    <source>
        <dbReference type="ARBA" id="ARBA00023136"/>
    </source>
</evidence>
<dbReference type="PANTHER" id="PTHR10010:SF46">
    <property type="entry name" value="SODIUM-DEPENDENT PHOSPHATE TRANSPORT PROTEIN 2B"/>
    <property type="match status" value="1"/>
</dbReference>
<feature type="transmembrane region" description="Helical" evidence="7">
    <location>
        <begin position="250"/>
        <end position="272"/>
    </location>
</feature>
<dbReference type="RefSeq" id="WP_050725661.1">
    <property type="nucleotide sequence ID" value="NZ_CP012332.1"/>
</dbReference>
<evidence type="ECO:0000259" key="8">
    <source>
        <dbReference type="Pfam" id="PF01895"/>
    </source>
</evidence>
<proteinExistence type="predicted"/>
<dbReference type="Gene3D" id="1.20.58.220">
    <property type="entry name" value="Phosphate transport system protein phou homolog 2, domain 2"/>
    <property type="match status" value="1"/>
</dbReference>
<feature type="transmembrane region" description="Helical" evidence="7">
    <location>
        <begin position="49"/>
        <end position="72"/>
    </location>
</feature>
<comment type="subcellular location">
    <subcellularLocation>
        <location evidence="1">Cell membrane</location>
        <topology evidence="1">Multi-pass membrane protein</topology>
    </subcellularLocation>
</comment>
<dbReference type="PATRIC" id="fig|1391653.3.peg.1809"/>
<evidence type="ECO:0000313" key="9">
    <source>
        <dbReference type="EMBL" id="AKU91335.1"/>
    </source>
</evidence>
<accession>A0A0K1PCT5</accession>
<dbReference type="Proteomes" id="UP000055590">
    <property type="component" value="Chromosome"/>
</dbReference>
<dbReference type="KEGG" id="vin:AKJ08_1722"/>
<dbReference type="InterPro" id="IPR026022">
    <property type="entry name" value="PhoU_dom"/>
</dbReference>
<sequence>MTIVLALFGALAVCLFGMKMMSESLQRVAGARLRDLLGRITSNRFKGVLTGMVVTSVIQSSTATTVMVVSFVSASLMTLTQAIGVIMGANIGTTLTGWIIATFGFKFKMAAVALPAAGVGLLLGYLRSQKAKEWGDALLGLGLLFLGIGLLKESIPPLEDPAQLDFLKSLAQHGFLSILLFVFVGCALTVIFHSSAATMALTLTMAAMGWISFEIAVAVVLGENIGTTATANLAAIGSSTEAKRAARVHLLFNVIGVIWSLALMNLYLLPIVDWLVPGDRHVDLLALHNDPKALAAASGVITLKLAAVHTVFNVTNTLLMLPFVKQLEKIVTRWVPSRGAGKSRLQYLTPMGIEAPELLLIQAGKEMQHMTEVVRSMFGDAMRILTNAGDKMGPLVQATIEKEDEVDDLEREISEILTRSTTSGTPPQTARKIAEMMENTHRLERIGDHCSVLVRIARRNLETGSRFVDADLEKLKGLGQLVDEALANLGSYVSGGVGAAAVSEEIEQRVDQTRRHLRADHIERMKITTEGVQANLAFLDAITHLEEVADRVVGIIRRSEQTRREAGERAFGEAPMAQPGTAA</sequence>
<evidence type="ECO:0000256" key="3">
    <source>
        <dbReference type="ARBA" id="ARBA00022692"/>
    </source>
</evidence>
<keyword evidence="3 7" id="KW-0812">Transmembrane</keyword>
<dbReference type="EMBL" id="CP012332">
    <property type="protein sequence ID" value="AKU91335.1"/>
    <property type="molecule type" value="Genomic_DNA"/>
</dbReference>
<keyword evidence="5 7" id="KW-0472">Membrane</keyword>
<dbReference type="InterPro" id="IPR038078">
    <property type="entry name" value="PhoU-like_sf"/>
</dbReference>
<dbReference type="InterPro" id="IPR004633">
    <property type="entry name" value="NaPi_cotrn-rel/YqeW-like"/>
</dbReference>
<dbReference type="GO" id="GO:0005436">
    <property type="term" value="F:sodium:phosphate symporter activity"/>
    <property type="evidence" value="ECO:0007669"/>
    <property type="project" value="InterPro"/>
</dbReference>
<dbReference type="AlphaFoldDB" id="A0A0K1PCT5"/>
<feature type="transmembrane region" description="Helical" evidence="7">
    <location>
        <begin position="199"/>
        <end position="221"/>
    </location>
</feature>
<dbReference type="Pfam" id="PF01895">
    <property type="entry name" value="PhoU"/>
    <property type="match status" value="1"/>
</dbReference>
<dbReference type="NCBIfam" id="NF037997">
    <property type="entry name" value="Na_Pi_symport"/>
    <property type="match status" value="1"/>
</dbReference>
<gene>
    <name evidence="9" type="ORF">AKJ08_1722</name>
</gene>
<keyword evidence="10" id="KW-1185">Reference proteome</keyword>
<evidence type="ECO:0000256" key="7">
    <source>
        <dbReference type="SAM" id="Phobius"/>
    </source>
</evidence>
<dbReference type="GO" id="GO:0044341">
    <property type="term" value="P:sodium-dependent phosphate transport"/>
    <property type="evidence" value="ECO:0007669"/>
    <property type="project" value="InterPro"/>
</dbReference>
<organism evidence="9 10">
    <name type="scientific">Vulgatibacter incomptus</name>
    <dbReference type="NCBI Taxonomy" id="1391653"/>
    <lineage>
        <taxon>Bacteria</taxon>
        <taxon>Pseudomonadati</taxon>
        <taxon>Myxococcota</taxon>
        <taxon>Myxococcia</taxon>
        <taxon>Myxococcales</taxon>
        <taxon>Cystobacterineae</taxon>
        <taxon>Vulgatibacteraceae</taxon>
        <taxon>Vulgatibacter</taxon>
    </lineage>
</organism>
<evidence type="ECO:0000313" key="10">
    <source>
        <dbReference type="Proteomes" id="UP000055590"/>
    </source>
</evidence>